<dbReference type="CDD" id="cd02042">
    <property type="entry name" value="ParAB_family"/>
    <property type="match status" value="1"/>
</dbReference>
<evidence type="ECO:0000256" key="1">
    <source>
        <dbReference type="SAM" id="MobiDB-lite"/>
    </source>
</evidence>
<dbReference type="PANTHER" id="PTHR13696:SF52">
    <property type="entry name" value="PARA FAMILY PROTEIN CT_582"/>
    <property type="match status" value="1"/>
</dbReference>
<dbReference type="Gene3D" id="1.10.1660.10">
    <property type="match status" value="1"/>
</dbReference>
<dbReference type="EMBL" id="CBTJ020000113">
    <property type="protein sequence ID" value="CDI04559.1"/>
    <property type="molecule type" value="Genomic_DNA"/>
</dbReference>
<dbReference type="AlphaFoldDB" id="W6MBX3"/>
<accession>W6MBX3</accession>
<organism evidence="3 4">
    <name type="scientific">Candidatus Competibacter denitrificans Run_A_D11</name>
    <dbReference type="NCBI Taxonomy" id="1400863"/>
    <lineage>
        <taxon>Bacteria</taxon>
        <taxon>Pseudomonadati</taxon>
        <taxon>Pseudomonadota</taxon>
        <taxon>Gammaproteobacteria</taxon>
        <taxon>Candidatus Competibacteraceae</taxon>
        <taxon>Candidatus Competibacter</taxon>
    </lineage>
</organism>
<dbReference type="PANTHER" id="PTHR13696">
    <property type="entry name" value="P-LOOP CONTAINING NUCLEOSIDE TRIPHOSPHATE HYDROLASE"/>
    <property type="match status" value="1"/>
</dbReference>
<dbReference type="InterPro" id="IPR025669">
    <property type="entry name" value="AAA_dom"/>
</dbReference>
<proteinExistence type="predicted"/>
<feature type="compositionally biased region" description="Basic and acidic residues" evidence="1">
    <location>
        <begin position="80"/>
        <end position="94"/>
    </location>
</feature>
<feature type="region of interest" description="Disordered" evidence="1">
    <location>
        <begin position="76"/>
        <end position="99"/>
    </location>
</feature>
<reference evidence="3" key="2">
    <citation type="submission" date="2014-03" db="EMBL/GenBank/DDBJ databases">
        <title>Candidatus Competibacter-lineage genomes retrieved from metagenomes reveal functional metabolic diversity.</title>
        <authorList>
            <person name="McIlroy S.J."/>
            <person name="Albertsen M."/>
            <person name="Andresen E.K."/>
            <person name="Saunders A.M."/>
            <person name="Kristiansen R."/>
            <person name="Stokholm-Bjerregaard M."/>
            <person name="Nielsen K.L."/>
            <person name="Nielsen P.H."/>
        </authorList>
    </citation>
    <scope>NUCLEOTIDE SEQUENCE</scope>
    <source>
        <strain evidence="3">Run_A_D11</strain>
    </source>
</reference>
<dbReference type="InterPro" id="IPR050678">
    <property type="entry name" value="DNA_Partitioning_ATPase"/>
</dbReference>
<reference evidence="3" key="1">
    <citation type="submission" date="2013-07" db="EMBL/GenBank/DDBJ databases">
        <authorList>
            <person name="McIlroy S."/>
        </authorList>
    </citation>
    <scope>NUCLEOTIDE SEQUENCE [LARGE SCALE GENOMIC DNA]</scope>
    <source>
        <strain evidence="3">Run_A_D11</strain>
    </source>
</reference>
<dbReference type="Pfam" id="PF13614">
    <property type="entry name" value="AAA_31"/>
    <property type="match status" value="1"/>
</dbReference>
<keyword evidence="4" id="KW-1185">Reference proteome</keyword>
<dbReference type="RefSeq" id="WP_242434468.1">
    <property type="nucleotide sequence ID" value="NZ_CBTJ020000113.1"/>
</dbReference>
<dbReference type="SUPFAM" id="SSF52540">
    <property type="entry name" value="P-loop containing nucleoside triphosphate hydrolases"/>
    <property type="match status" value="1"/>
</dbReference>
<protein>
    <submittedName>
        <fullName evidence="3">Cobyrinic Acid a,c-diamide synthase</fullName>
    </submittedName>
</protein>
<feature type="domain" description="AAA" evidence="2">
    <location>
        <begin position="128"/>
        <end position="284"/>
    </location>
</feature>
<evidence type="ECO:0000313" key="3">
    <source>
        <dbReference type="EMBL" id="CDI04559.1"/>
    </source>
</evidence>
<comment type="caution">
    <text evidence="3">The sequence shown here is derived from an EMBL/GenBank/DDBJ whole genome shotgun (WGS) entry which is preliminary data.</text>
</comment>
<dbReference type="Gene3D" id="3.40.50.300">
    <property type="entry name" value="P-loop containing nucleotide triphosphate hydrolases"/>
    <property type="match status" value="1"/>
</dbReference>
<name>W6MBX3_9GAMM</name>
<evidence type="ECO:0000313" key="4">
    <source>
        <dbReference type="Proteomes" id="UP000035760"/>
    </source>
</evidence>
<sequence>MTDAIAEQSRLESGMVAPALAIAGIDIALDEIRDIEQRSYRVIERLRETVFEPGKQKRLKIGFSISEAARMVGRTPTAIRDAEKSGRLPEPRKDSHGRRFGYTLTDINIMRREFETLPWRGENDEPLVLAVSNFKGGVGKSTLVAHVAQYLALRGYRVCAIDCDPQSSLTSLFGFNPDYELETQNTLFPFLMRERDTLSYALRPTYWDQLSLIPANLSLYSIEYQLAARLPANPLMLERLRLGIDTIKDGFDVVIIDPPPALGMLSLSVVRAATALVVPVRPATVDFGSTAHFFTLLVEALETLAAQGLQPRYKFLKVLINAMDETKSAHTEITRMMRQVYQTAMFNTVMKDSAEIDNAGARLMSVYELEEATTSRETYRRCKAYLDAVNREIELLIRKTWPSHHEALRREGVI</sequence>
<dbReference type="Proteomes" id="UP000035760">
    <property type="component" value="Unassembled WGS sequence"/>
</dbReference>
<dbReference type="InterPro" id="IPR027417">
    <property type="entry name" value="P-loop_NTPase"/>
</dbReference>
<evidence type="ECO:0000259" key="2">
    <source>
        <dbReference type="Pfam" id="PF13614"/>
    </source>
</evidence>
<gene>
    <name evidence="3" type="ORF">BN873_p10003</name>
</gene>